<protein>
    <submittedName>
        <fullName evidence="2">Uncharacterized protein</fullName>
    </submittedName>
</protein>
<evidence type="ECO:0000256" key="1">
    <source>
        <dbReference type="SAM" id="MobiDB-lite"/>
    </source>
</evidence>
<feature type="compositionally biased region" description="Basic and acidic residues" evidence="1">
    <location>
        <begin position="287"/>
        <end position="300"/>
    </location>
</feature>
<feature type="region of interest" description="Disordered" evidence="1">
    <location>
        <begin position="223"/>
        <end position="329"/>
    </location>
</feature>
<gene>
    <name evidence="2" type="ORF">CB4_01425</name>
</gene>
<dbReference type="SUPFAM" id="SSF82171">
    <property type="entry name" value="DPP6 N-terminal domain-like"/>
    <property type="match status" value="1"/>
</dbReference>
<keyword evidence="3" id="KW-1185">Reference proteome</keyword>
<name>A0A0U4WEU4_9BACL</name>
<evidence type="ECO:0000313" key="3">
    <source>
        <dbReference type="Proteomes" id="UP000217696"/>
    </source>
</evidence>
<feature type="compositionally biased region" description="Basic and acidic residues" evidence="1">
    <location>
        <begin position="223"/>
        <end position="240"/>
    </location>
</feature>
<proteinExistence type="predicted"/>
<feature type="compositionally biased region" description="Basic and acidic residues" evidence="1">
    <location>
        <begin position="255"/>
        <end position="274"/>
    </location>
</feature>
<dbReference type="RefSeq" id="WP_096464445.1">
    <property type="nucleotide sequence ID" value="NZ_AP017312.1"/>
</dbReference>
<sequence>MKQKKKSGFKKWGIAFVVLSVLQFGSMYGIDLFLKPPSLEAAMKKAGGAVAATATPVESRVSVPGTAVLSALTEDQRHVAYTTADNRLQIEDKTGIIFDQDVGDVTFMKWLEPSDTLIYFVKGKSTLTGYLIRAGANSEMKPVEVHQWSSKQREVEAVYFSPYLEFVYIEMNNGSYDEVYKYKASTGIHRLSLGNVVIDHIDYNPTEDKLVMTTDTGKVWTYEGDRLRRPDGSKVIEKDQQPATVEQKKSSSQPDEPRKTRAKKSDNAKNENTKSNEMNVKSVTEAQKSDKLNKSDKSKTEGQPPQEPSVNGTDNLAPVGPNDVKSEAK</sequence>
<dbReference type="EMBL" id="AP017312">
    <property type="protein sequence ID" value="BAU27256.1"/>
    <property type="molecule type" value="Genomic_DNA"/>
</dbReference>
<dbReference type="OrthoDB" id="2679839at2"/>
<dbReference type="Proteomes" id="UP000217696">
    <property type="component" value="Chromosome"/>
</dbReference>
<reference evidence="2 3" key="1">
    <citation type="submission" date="2015-12" db="EMBL/GenBank/DDBJ databases">
        <title>Genome sequence of Aneurinibacillus soli.</title>
        <authorList>
            <person name="Lee J.S."/>
            <person name="Lee K.C."/>
            <person name="Kim K.K."/>
            <person name="Lee B.W."/>
        </authorList>
    </citation>
    <scope>NUCLEOTIDE SEQUENCE [LARGE SCALE GENOMIC DNA]</scope>
    <source>
        <strain evidence="2 3">CB4</strain>
    </source>
</reference>
<feature type="compositionally biased region" description="Polar residues" evidence="1">
    <location>
        <begin position="275"/>
        <end position="286"/>
    </location>
</feature>
<organism evidence="2 3">
    <name type="scientific">Aneurinibacillus soli</name>
    <dbReference type="NCBI Taxonomy" id="1500254"/>
    <lineage>
        <taxon>Bacteria</taxon>
        <taxon>Bacillati</taxon>
        <taxon>Bacillota</taxon>
        <taxon>Bacilli</taxon>
        <taxon>Bacillales</taxon>
        <taxon>Paenibacillaceae</taxon>
        <taxon>Aneurinibacillus group</taxon>
        <taxon>Aneurinibacillus</taxon>
    </lineage>
</organism>
<evidence type="ECO:0000313" key="2">
    <source>
        <dbReference type="EMBL" id="BAU27256.1"/>
    </source>
</evidence>
<dbReference type="AlphaFoldDB" id="A0A0U4WEU4"/>
<dbReference type="KEGG" id="asoc:CB4_01425"/>
<accession>A0A0U4WEU4</accession>